<name>A0A1I0F0A3_9ACTN</name>
<dbReference type="Proteomes" id="UP000199361">
    <property type="component" value="Unassembled WGS sequence"/>
</dbReference>
<reference evidence="1 2" key="1">
    <citation type="submission" date="2016-10" db="EMBL/GenBank/DDBJ databases">
        <authorList>
            <person name="de Groot N.N."/>
        </authorList>
    </citation>
    <scope>NUCLEOTIDE SEQUENCE [LARGE SCALE GENOMIC DNA]</scope>
    <source>
        <strain evidence="1 2">CGMCC 4.5598</strain>
    </source>
</reference>
<gene>
    <name evidence="1" type="ORF">SAMN05421811_103275</name>
</gene>
<accession>A0A1I0F0A3</accession>
<protein>
    <submittedName>
        <fullName evidence="1">Uncharacterized protein</fullName>
    </submittedName>
</protein>
<dbReference type="EMBL" id="FOHX01000003">
    <property type="protein sequence ID" value="SET51358.1"/>
    <property type="molecule type" value="Genomic_DNA"/>
</dbReference>
<dbReference type="RefSeq" id="WP_091079546.1">
    <property type="nucleotide sequence ID" value="NZ_FOHX01000003.1"/>
</dbReference>
<evidence type="ECO:0000313" key="1">
    <source>
        <dbReference type="EMBL" id="SET51358.1"/>
    </source>
</evidence>
<proteinExistence type="predicted"/>
<evidence type="ECO:0000313" key="2">
    <source>
        <dbReference type="Proteomes" id="UP000199361"/>
    </source>
</evidence>
<organism evidence="1 2">
    <name type="scientific">Nonomuraea wenchangensis</name>
    <dbReference type="NCBI Taxonomy" id="568860"/>
    <lineage>
        <taxon>Bacteria</taxon>
        <taxon>Bacillati</taxon>
        <taxon>Actinomycetota</taxon>
        <taxon>Actinomycetes</taxon>
        <taxon>Streptosporangiales</taxon>
        <taxon>Streptosporangiaceae</taxon>
        <taxon>Nonomuraea</taxon>
    </lineage>
</organism>
<dbReference type="AlphaFoldDB" id="A0A1I0F0A3"/>
<keyword evidence="2" id="KW-1185">Reference proteome</keyword>
<dbReference type="STRING" id="568860.SAMN05421811_103275"/>
<sequence length="112" mass="12054">MRPEPTSVTLPVPVVDIEAIVRGEFKLHEQHARDRACVDAAAYFEARAGELRANPTLSDPLAYALAQRCHTRGGVVHDHPSLVAAVAYKAVAAALSLGDPTRNDETETTSHD</sequence>